<reference evidence="2 4" key="1">
    <citation type="submission" date="2016-07" db="EMBL/GenBank/DDBJ databases">
        <authorList>
            <person name="Yuval B."/>
        </authorList>
    </citation>
    <scope>NUCLEOTIDE SEQUENCE [LARGE SCALE GENOMIC DNA]</scope>
    <source>
        <strain evidence="2 4">IL</strain>
    </source>
</reference>
<protein>
    <submittedName>
        <fullName evidence="3">tRNA pseudouridine synthase C family protein</fullName>
    </submittedName>
</protein>
<dbReference type="Pfam" id="PF04287">
    <property type="entry name" value="DUF446"/>
    <property type="match status" value="1"/>
</dbReference>
<evidence type="ECO:0000313" key="3">
    <source>
        <dbReference type="EMBL" id="RAP70830.1"/>
    </source>
</evidence>
<evidence type="ECO:0000259" key="1">
    <source>
        <dbReference type="Pfam" id="PF04287"/>
    </source>
</evidence>
<dbReference type="OrthoDB" id="8794567at2"/>
<evidence type="ECO:0000313" key="2">
    <source>
        <dbReference type="EMBL" id="OFC61318.1"/>
    </source>
</evidence>
<dbReference type="PANTHER" id="PTHR39586:SF1">
    <property type="entry name" value="CYTOPLASMIC PROTEIN"/>
    <property type="match status" value="1"/>
</dbReference>
<evidence type="ECO:0000313" key="4">
    <source>
        <dbReference type="Proteomes" id="UP000243534"/>
    </source>
</evidence>
<reference evidence="3 5" key="2">
    <citation type="submission" date="2018-04" db="EMBL/GenBank/DDBJ databases">
        <title>Genomes of the Obligate Erwinia dacicola and Facultative Enterobacter sp. OLF Endosymbionts of the Olive Fruit fly, Bactrocera oleae.</title>
        <authorList>
            <person name="Estes A.M."/>
            <person name="Hearn D.J."/>
            <person name="Agarwal S."/>
            <person name="Pierson E.A."/>
            <person name="Dunning-Hotopp J.C."/>
        </authorList>
    </citation>
    <scope>NUCLEOTIDE SEQUENCE [LARGE SCALE GENOMIC DNA]</scope>
    <source>
        <strain evidence="3 5">Oroville</strain>
    </source>
</reference>
<dbReference type="EMBL" id="MAYS01000418">
    <property type="protein sequence ID" value="OFC61318.1"/>
    <property type="molecule type" value="Genomic_DNA"/>
</dbReference>
<comment type="caution">
    <text evidence="2">The sequence shown here is derived from an EMBL/GenBank/DDBJ whole genome shotgun (WGS) entry which is preliminary data.</text>
</comment>
<dbReference type="Proteomes" id="UP000244334">
    <property type="component" value="Unassembled WGS sequence"/>
</dbReference>
<gene>
    <name evidence="3" type="ORF">ACZ87_02361</name>
    <name evidence="2" type="ORF">BBW68_13095</name>
</gene>
<accession>A0A1E7YY97</accession>
<evidence type="ECO:0000313" key="5">
    <source>
        <dbReference type="Proteomes" id="UP000244334"/>
    </source>
</evidence>
<dbReference type="EMBL" id="LJAM02000253">
    <property type="protein sequence ID" value="RAP70830.1"/>
    <property type="molecule type" value="Genomic_DNA"/>
</dbReference>
<dbReference type="InterPro" id="IPR023376">
    <property type="entry name" value="YqcC-like_dom"/>
</dbReference>
<dbReference type="RefSeq" id="WP_070135459.1">
    <property type="nucleotide sequence ID" value="NZ_LJAM02000253.1"/>
</dbReference>
<dbReference type="AlphaFoldDB" id="A0A1E7YY97"/>
<dbReference type="PIRSF" id="PIRSF006257">
    <property type="entry name" value="UCP006257"/>
    <property type="match status" value="1"/>
</dbReference>
<dbReference type="SUPFAM" id="SSF158452">
    <property type="entry name" value="YqcC-like"/>
    <property type="match status" value="1"/>
</dbReference>
<dbReference type="InterPro" id="IPR036814">
    <property type="entry name" value="YqcC-like_sf"/>
</dbReference>
<proteinExistence type="predicted"/>
<keyword evidence="5" id="KW-1185">Reference proteome</keyword>
<feature type="domain" description="YqcC-like" evidence="1">
    <location>
        <begin position="6"/>
        <end position="103"/>
    </location>
</feature>
<organism evidence="2 4">
    <name type="scientific">Candidatus Erwinia dacicola</name>
    <dbReference type="NCBI Taxonomy" id="252393"/>
    <lineage>
        <taxon>Bacteria</taxon>
        <taxon>Pseudomonadati</taxon>
        <taxon>Pseudomonadota</taxon>
        <taxon>Gammaproteobacteria</taxon>
        <taxon>Enterobacterales</taxon>
        <taxon>Erwiniaceae</taxon>
        <taxon>Erwinia</taxon>
    </lineage>
</organism>
<dbReference type="GO" id="GO:0044010">
    <property type="term" value="P:single-species biofilm formation"/>
    <property type="evidence" value="ECO:0007669"/>
    <property type="project" value="TreeGrafter"/>
</dbReference>
<name>A0A1E7YY97_9GAMM</name>
<dbReference type="Gene3D" id="1.20.1440.40">
    <property type="entry name" value="YqcC-like"/>
    <property type="match status" value="1"/>
</dbReference>
<dbReference type="PANTHER" id="PTHR39586">
    <property type="entry name" value="CYTOPLASMIC PROTEIN-RELATED"/>
    <property type="match status" value="1"/>
</dbReference>
<dbReference type="Proteomes" id="UP000243534">
    <property type="component" value="Unassembled WGS sequence"/>
</dbReference>
<sequence>MSRKQQIQERLLAIESLLKQAGLWQSVAPNSEAFTSTKPFCLDTMTPLQWLQWVFLPCMQTLLDAAALLPVALVIAPYYEVWLEGEIPRRSALLHCLNAFDQLFESPN</sequence>
<dbReference type="InterPro" id="IPR007384">
    <property type="entry name" value="UCP006257"/>
</dbReference>